<keyword evidence="1" id="KW-0732">Signal</keyword>
<evidence type="ECO:0000313" key="3">
    <source>
        <dbReference type="Proteomes" id="UP000823612"/>
    </source>
</evidence>
<organism evidence="2 3">
    <name type="scientific">Candidatus Pullibacteroides excrementavium</name>
    <dbReference type="NCBI Taxonomy" id="2840905"/>
    <lineage>
        <taxon>Bacteria</taxon>
        <taxon>Pseudomonadati</taxon>
        <taxon>Bacteroidota</taxon>
        <taxon>Bacteroidia</taxon>
        <taxon>Bacteroidales</taxon>
        <taxon>Candidatus Pullibacteroides</taxon>
    </lineage>
</organism>
<dbReference type="AlphaFoldDB" id="A0A9D9DTI2"/>
<sequence>MKKKLYLGIFIICLLSFCNRAQARAFEVDGIYYSVIGAEGDITVEVVSPEKGGTYEGDIAIPASV</sequence>
<reference evidence="2" key="1">
    <citation type="submission" date="2020-10" db="EMBL/GenBank/DDBJ databases">
        <authorList>
            <person name="Gilroy R."/>
        </authorList>
    </citation>
    <scope>NUCLEOTIDE SEQUENCE</scope>
    <source>
        <strain evidence="2">2889</strain>
    </source>
</reference>
<evidence type="ECO:0000256" key="1">
    <source>
        <dbReference type="SAM" id="SignalP"/>
    </source>
</evidence>
<gene>
    <name evidence="2" type="ORF">IAB08_08745</name>
</gene>
<dbReference type="Proteomes" id="UP000823612">
    <property type="component" value="Unassembled WGS sequence"/>
</dbReference>
<evidence type="ECO:0000313" key="2">
    <source>
        <dbReference type="EMBL" id="MBO8433361.1"/>
    </source>
</evidence>
<proteinExistence type="predicted"/>
<accession>A0A9D9DTI2</accession>
<dbReference type="EMBL" id="JADIMZ010000130">
    <property type="protein sequence ID" value="MBO8433361.1"/>
    <property type="molecule type" value="Genomic_DNA"/>
</dbReference>
<name>A0A9D9DTI2_9BACT</name>
<comment type="caution">
    <text evidence="2">The sequence shown here is derived from an EMBL/GenBank/DDBJ whole genome shotgun (WGS) entry which is preliminary data.</text>
</comment>
<feature type="chain" id="PRO_5039688305" evidence="1">
    <location>
        <begin position="24"/>
        <end position="65"/>
    </location>
</feature>
<feature type="signal peptide" evidence="1">
    <location>
        <begin position="1"/>
        <end position="23"/>
    </location>
</feature>
<protein>
    <submittedName>
        <fullName evidence="2">Uncharacterized protein</fullName>
    </submittedName>
</protein>
<reference evidence="2" key="2">
    <citation type="journal article" date="2021" name="PeerJ">
        <title>Extensive microbial diversity within the chicken gut microbiome revealed by metagenomics and culture.</title>
        <authorList>
            <person name="Gilroy R."/>
            <person name="Ravi A."/>
            <person name="Getino M."/>
            <person name="Pursley I."/>
            <person name="Horton D.L."/>
            <person name="Alikhan N.F."/>
            <person name="Baker D."/>
            <person name="Gharbi K."/>
            <person name="Hall N."/>
            <person name="Watson M."/>
            <person name="Adriaenssens E.M."/>
            <person name="Foster-Nyarko E."/>
            <person name="Jarju S."/>
            <person name="Secka A."/>
            <person name="Antonio M."/>
            <person name="Oren A."/>
            <person name="Chaudhuri R.R."/>
            <person name="La Ragione R."/>
            <person name="Hildebrand F."/>
            <person name="Pallen M.J."/>
        </authorList>
    </citation>
    <scope>NUCLEOTIDE SEQUENCE</scope>
    <source>
        <strain evidence="2">2889</strain>
    </source>
</reference>